<organism evidence="2 3">
    <name type="scientific">Morella rubra</name>
    <name type="common">Chinese bayberry</name>
    <dbReference type="NCBI Taxonomy" id="262757"/>
    <lineage>
        <taxon>Eukaryota</taxon>
        <taxon>Viridiplantae</taxon>
        <taxon>Streptophyta</taxon>
        <taxon>Embryophyta</taxon>
        <taxon>Tracheophyta</taxon>
        <taxon>Spermatophyta</taxon>
        <taxon>Magnoliopsida</taxon>
        <taxon>eudicotyledons</taxon>
        <taxon>Gunneridae</taxon>
        <taxon>Pentapetalae</taxon>
        <taxon>rosids</taxon>
        <taxon>fabids</taxon>
        <taxon>Fagales</taxon>
        <taxon>Myricaceae</taxon>
        <taxon>Morella</taxon>
    </lineage>
</organism>
<proteinExistence type="predicted"/>
<feature type="compositionally biased region" description="Acidic residues" evidence="1">
    <location>
        <begin position="72"/>
        <end position="93"/>
    </location>
</feature>
<keyword evidence="3" id="KW-1185">Reference proteome</keyword>
<comment type="caution">
    <text evidence="2">The sequence shown here is derived from an EMBL/GenBank/DDBJ whole genome shotgun (WGS) entry which is preliminary data.</text>
</comment>
<feature type="region of interest" description="Disordered" evidence="1">
    <location>
        <begin position="68"/>
        <end position="124"/>
    </location>
</feature>
<gene>
    <name evidence="2" type="ORF">CJ030_MR2G024019</name>
</gene>
<dbReference type="Proteomes" id="UP000516437">
    <property type="component" value="Chromosome 2"/>
</dbReference>
<evidence type="ECO:0000313" key="3">
    <source>
        <dbReference type="Proteomes" id="UP000516437"/>
    </source>
</evidence>
<protein>
    <submittedName>
        <fullName evidence="2">Uncharacterized protein</fullName>
    </submittedName>
</protein>
<dbReference type="EMBL" id="RXIC02000020">
    <property type="protein sequence ID" value="KAB1221672.1"/>
    <property type="molecule type" value="Genomic_DNA"/>
</dbReference>
<evidence type="ECO:0000256" key="1">
    <source>
        <dbReference type="SAM" id="MobiDB-lite"/>
    </source>
</evidence>
<reference evidence="2 3" key="1">
    <citation type="journal article" date="2019" name="Plant Biotechnol. J.">
        <title>The red bayberry genome and genetic basis of sex determination.</title>
        <authorList>
            <person name="Jia H.M."/>
            <person name="Jia H.J."/>
            <person name="Cai Q.L."/>
            <person name="Wang Y."/>
            <person name="Zhao H.B."/>
            <person name="Yang W.F."/>
            <person name="Wang G.Y."/>
            <person name="Li Y.H."/>
            <person name="Zhan D.L."/>
            <person name="Shen Y.T."/>
            <person name="Niu Q.F."/>
            <person name="Chang L."/>
            <person name="Qiu J."/>
            <person name="Zhao L."/>
            <person name="Xie H.B."/>
            <person name="Fu W.Y."/>
            <person name="Jin J."/>
            <person name="Li X.W."/>
            <person name="Jiao Y."/>
            <person name="Zhou C.C."/>
            <person name="Tu T."/>
            <person name="Chai C.Y."/>
            <person name="Gao J.L."/>
            <person name="Fan L.J."/>
            <person name="van de Weg E."/>
            <person name="Wang J.Y."/>
            <person name="Gao Z.S."/>
        </authorList>
    </citation>
    <scope>NUCLEOTIDE SEQUENCE [LARGE SCALE GENOMIC DNA]</scope>
    <source>
        <tissue evidence="2">Leaves</tissue>
    </source>
</reference>
<accession>A0A6A1W8W1</accession>
<sequence length="147" mass="16725">MVNPLGRAETENRRGCFGFFSDDSICSRLHQQDFKTIFDIERQLMRRKGKNCLMSDDDQWVKKTVATPFQEIQEEEVEEEEAEEEDPEEMEPVIEDRAKDEIPVLAFPRTPHTPTVGRSAASGSHATRLALLEASVSDLKEQTVDAL</sequence>
<evidence type="ECO:0000313" key="2">
    <source>
        <dbReference type="EMBL" id="KAB1221672.1"/>
    </source>
</evidence>
<dbReference type="AlphaFoldDB" id="A0A6A1W8W1"/>
<name>A0A6A1W8W1_9ROSI</name>